<evidence type="ECO:0000259" key="2">
    <source>
        <dbReference type="Pfam" id="PF13340"/>
    </source>
</evidence>
<dbReference type="PANTHER" id="PTHR30007:SF0">
    <property type="entry name" value="TRANSPOSASE"/>
    <property type="match status" value="1"/>
</dbReference>
<dbReference type="InterPro" id="IPR025161">
    <property type="entry name" value="IS402-like_dom"/>
</dbReference>
<dbReference type="KEGG" id="gms:SOIL9_22750"/>
<evidence type="ECO:0000313" key="3">
    <source>
        <dbReference type="EMBL" id="VTR95439.1"/>
    </source>
</evidence>
<dbReference type="PANTHER" id="PTHR30007">
    <property type="entry name" value="PHP DOMAIN PROTEIN"/>
    <property type="match status" value="1"/>
</dbReference>
<evidence type="ECO:0000313" key="4">
    <source>
        <dbReference type="Proteomes" id="UP000464178"/>
    </source>
</evidence>
<accession>A0A6P2D2R7</accession>
<name>A0A6P2D2R7_9BACT</name>
<proteinExistence type="predicted"/>
<feature type="region of interest" description="Disordered" evidence="1">
    <location>
        <begin position="94"/>
        <end position="166"/>
    </location>
</feature>
<protein>
    <recommendedName>
        <fullName evidence="2">Insertion element IS402-like domain-containing protein</fullName>
    </recommendedName>
</protein>
<sequence length="166" mass="18320">MAVWSGRYHTVMNARERRPSDLTNLQWDNIGHLFPQGDGTTGRPRTYPVREVVNAALYLARGGCTWRMLPHDFPPRKTVSYDFYTWRDAGVGAGAQCPPVRDPNMRRKGTGPERRDHRFPIGEDHRGGRPQGVRPGQEGVGAQAARTGGHARADLGAGGTPHTSQL</sequence>
<dbReference type="AlphaFoldDB" id="A0A6P2D2R7"/>
<feature type="domain" description="Insertion element IS402-like" evidence="2">
    <location>
        <begin position="22"/>
        <end position="91"/>
    </location>
</feature>
<organism evidence="3 4">
    <name type="scientific">Gemmata massiliana</name>
    <dbReference type="NCBI Taxonomy" id="1210884"/>
    <lineage>
        <taxon>Bacteria</taxon>
        <taxon>Pseudomonadati</taxon>
        <taxon>Planctomycetota</taxon>
        <taxon>Planctomycetia</taxon>
        <taxon>Gemmatales</taxon>
        <taxon>Gemmataceae</taxon>
        <taxon>Gemmata</taxon>
    </lineage>
</organism>
<evidence type="ECO:0000256" key="1">
    <source>
        <dbReference type="SAM" id="MobiDB-lite"/>
    </source>
</evidence>
<keyword evidence="4" id="KW-1185">Reference proteome</keyword>
<reference evidence="3 4" key="1">
    <citation type="submission" date="2019-05" db="EMBL/GenBank/DDBJ databases">
        <authorList>
            <consortium name="Science for Life Laboratories"/>
        </authorList>
    </citation>
    <scope>NUCLEOTIDE SEQUENCE [LARGE SCALE GENOMIC DNA]</scope>
    <source>
        <strain evidence="3">Soil9</strain>
    </source>
</reference>
<feature type="compositionally biased region" description="Basic and acidic residues" evidence="1">
    <location>
        <begin position="110"/>
        <end position="127"/>
    </location>
</feature>
<dbReference type="Pfam" id="PF13340">
    <property type="entry name" value="DUF4096"/>
    <property type="match status" value="1"/>
</dbReference>
<dbReference type="Proteomes" id="UP000464178">
    <property type="component" value="Chromosome"/>
</dbReference>
<gene>
    <name evidence="3" type="ORF">SOIL9_22750</name>
</gene>
<dbReference type="EMBL" id="LR593886">
    <property type="protein sequence ID" value="VTR95439.1"/>
    <property type="molecule type" value="Genomic_DNA"/>
</dbReference>